<evidence type="ECO:0000313" key="4">
    <source>
        <dbReference type="Proteomes" id="UP001209570"/>
    </source>
</evidence>
<feature type="region of interest" description="Disordered" evidence="2">
    <location>
        <begin position="288"/>
        <end position="319"/>
    </location>
</feature>
<dbReference type="AlphaFoldDB" id="A0AAD5M719"/>
<protein>
    <submittedName>
        <fullName evidence="3">Uncharacterized protein</fullName>
    </submittedName>
</protein>
<keyword evidence="1" id="KW-0175">Coiled coil</keyword>
<feature type="region of interest" description="Disordered" evidence="2">
    <location>
        <begin position="42"/>
        <end position="66"/>
    </location>
</feature>
<dbReference type="EMBL" id="JAKCXM010000064">
    <property type="protein sequence ID" value="KAJ0404364.1"/>
    <property type="molecule type" value="Genomic_DNA"/>
</dbReference>
<sequence>MSKMRSEMTGESKQELRLLEMLTAEKMALLQEIEELRLRVQESEHEKKREAHARDTISREHNPLDTRIHLTTDPEQRRECLLSLRNHKLRNATEYILARTRHMDLSLEYGHDDCFGLSNGDYVVSNLKVEAFASTHSTKDVFEALLAFFSTQELSLTETLGLVTIHDEHEIETNVAMFVQWNERTDELERRHGIVVIDYVNQDDLYPYKSDDRIRQDVTGVFLVTTPEDGAAASLIRWGHIRLRRPQFVLNQEMQKLAREGIAKWGNVIPQVMRERLSMTVAVLQKKELGSGSGSSSPAPDDAPDSTPSTTSARKKRKPTYYVRKEEAAALTVQISELEAKLRSLEMAQRAQYDELARALLANAVLANDVKQNDITMAGLRGLMNKQSVQRKGNALETYIYLPEDPQQRRDVMWSMKDQKVFEGREFLDEYTRCLDATRSHRDIQMFDTEDGDYVYTQFDVTVFDEAASVKQAFDGLVQFFVNQEVSTTASLGVLTIRESDDCSEATVSQCRLLQALPCGTEIENNAIMYLLYEEDEEDPNSTYGMVVTDYVNEDAVYPYKPHERLREDVSAVGIIRRYPRPDGSLVVTMTRWAFVRLHAPRFDVPSGVLQSVKDTIARWGDIMPMVMREYMARQ</sequence>
<gene>
    <name evidence="3" type="ORF">P43SY_001484</name>
</gene>
<reference evidence="3" key="1">
    <citation type="submission" date="2021-12" db="EMBL/GenBank/DDBJ databases">
        <title>Prjna785345.</title>
        <authorList>
            <person name="Rujirawat T."/>
            <person name="Krajaejun T."/>
        </authorList>
    </citation>
    <scope>NUCLEOTIDE SEQUENCE</scope>
    <source>
        <strain evidence="3">Pi057C3</strain>
    </source>
</reference>
<evidence type="ECO:0000256" key="1">
    <source>
        <dbReference type="SAM" id="Coils"/>
    </source>
</evidence>
<keyword evidence="4" id="KW-1185">Reference proteome</keyword>
<evidence type="ECO:0000313" key="3">
    <source>
        <dbReference type="EMBL" id="KAJ0404364.1"/>
    </source>
</evidence>
<comment type="caution">
    <text evidence="3">The sequence shown here is derived from an EMBL/GenBank/DDBJ whole genome shotgun (WGS) entry which is preliminary data.</text>
</comment>
<dbReference type="Proteomes" id="UP001209570">
    <property type="component" value="Unassembled WGS sequence"/>
</dbReference>
<accession>A0AAD5M719</accession>
<evidence type="ECO:0000256" key="2">
    <source>
        <dbReference type="SAM" id="MobiDB-lite"/>
    </source>
</evidence>
<name>A0AAD5M719_PYTIN</name>
<feature type="compositionally biased region" description="Low complexity" evidence="2">
    <location>
        <begin position="294"/>
        <end position="312"/>
    </location>
</feature>
<feature type="coiled-coil region" evidence="1">
    <location>
        <begin position="328"/>
        <end position="355"/>
    </location>
</feature>
<proteinExistence type="predicted"/>
<organism evidence="3 4">
    <name type="scientific">Pythium insidiosum</name>
    <name type="common">Pythiosis disease agent</name>
    <dbReference type="NCBI Taxonomy" id="114742"/>
    <lineage>
        <taxon>Eukaryota</taxon>
        <taxon>Sar</taxon>
        <taxon>Stramenopiles</taxon>
        <taxon>Oomycota</taxon>
        <taxon>Peronosporomycetes</taxon>
        <taxon>Pythiales</taxon>
        <taxon>Pythiaceae</taxon>
        <taxon>Pythium</taxon>
    </lineage>
</organism>